<dbReference type="Pfam" id="PF26572">
    <property type="entry name" value="DUF8185"/>
    <property type="match status" value="1"/>
</dbReference>
<dbReference type="InterPro" id="IPR058323">
    <property type="entry name" value="DUF8010"/>
</dbReference>
<evidence type="ECO:0000259" key="2">
    <source>
        <dbReference type="Pfam" id="PF26572"/>
    </source>
</evidence>
<evidence type="ECO:0000313" key="3">
    <source>
        <dbReference type="EMBL" id="GAA5175515.1"/>
    </source>
</evidence>
<gene>
    <name evidence="3" type="ORF">GCM10023321_81730</name>
</gene>
<dbReference type="Pfam" id="PF26035">
    <property type="entry name" value="DUF8010"/>
    <property type="match status" value="1"/>
</dbReference>
<keyword evidence="4" id="KW-1185">Reference proteome</keyword>
<protein>
    <submittedName>
        <fullName evidence="3">Uncharacterized protein</fullName>
    </submittedName>
</protein>
<proteinExistence type="predicted"/>
<evidence type="ECO:0000313" key="4">
    <source>
        <dbReference type="Proteomes" id="UP001428817"/>
    </source>
</evidence>
<reference evidence="4" key="1">
    <citation type="journal article" date="2019" name="Int. J. Syst. Evol. Microbiol.">
        <title>The Global Catalogue of Microorganisms (GCM) 10K type strain sequencing project: providing services to taxonomists for standard genome sequencing and annotation.</title>
        <authorList>
            <consortium name="The Broad Institute Genomics Platform"/>
            <consortium name="The Broad Institute Genome Sequencing Center for Infectious Disease"/>
            <person name="Wu L."/>
            <person name="Ma J."/>
        </authorList>
    </citation>
    <scope>NUCLEOTIDE SEQUENCE [LARGE SCALE GENOMIC DNA]</scope>
    <source>
        <strain evidence="4">JCM 18303</strain>
    </source>
</reference>
<accession>A0ABP9REI9</accession>
<sequence>MVQLDPLVNVLVRAEGERVAVWARTPFEVFAWHAAPGSMRGPGVTVAARELLAGLAVGRSDEVEPGLPALGDWPAALPVEWTPAGRVVTSELDGLVARGLADAKEHGDHPPPELLDRPVLAVEPDPEATGEASTGRGGLVRVPMRCLFALSGLGIVGDAELSVADGWARLATSDGAVVFRRRALLPLAL</sequence>
<dbReference type="Proteomes" id="UP001428817">
    <property type="component" value="Unassembled WGS sequence"/>
</dbReference>
<name>A0ABP9REI9_9PSEU</name>
<organism evidence="3 4">
    <name type="scientific">Pseudonocardia eucalypti</name>
    <dbReference type="NCBI Taxonomy" id="648755"/>
    <lineage>
        <taxon>Bacteria</taxon>
        <taxon>Bacillati</taxon>
        <taxon>Actinomycetota</taxon>
        <taxon>Actinomycetes</taxon>
        <taxon>Pseudonocardiales</taxon>
        <taxon>Pseudonocardiaceae</taxon>
        <taxon>Pseudonocardia</taxon>
    </lineage>
</organism>
<evidence type="ECO:0000259" key="1">
    <source>
        <dbReference type="Pfam" id="PF26035"/>
    </source>
</evidence>
<feature type="domain" description="DUF8185" evidence="2">
    <location>
        <begin position="80"/>
        <end position="183"/>
    </location>
</feature>
<comment type="caution">
    <text evidence="3">The sequence shown here is derived from an EMBL/GenBank/DDBJ whole genome shotgun (WGS) entry which is preliminary data.</text>
</comment>
<feature type="domain" description="DUF8010" evidence="1">
    <location>
        <begin position="2"/>
        <end position="71"/>
    </location>
</feature>
<dbReference type="InterPro" id="IPR058498">
    <property type="entry name" value="DUF8185"/>
</dbReference>
<dbReference type="EMBL" id="BAABJP010000066">
    <property type="protein sequence ID" value="GAA5175515.1"/>
    <property type="molecule type" value="Genomic_DNA"/>
</dbReference>